<dbReference type="InterPro" id="IPR036097">
    <property type="entry name" value="HisK_dim/P_sf"/>
</dbReference>
<dbReference type="CDD" id="cd00082">
    <property type="entry name" value="HisKA"/>
    <property type="match status" value="1"/>
</dbReference>
<dbReference type="SMART" id="SM00448">
    <property type="entry name" value="REC"/>
    <property type="match status" value="2"/>
</dbReference>
<feature type="domain" description="Response regulatory" evidence="7">
    <location>
        <begin position="8"/>
        <end position="123"/>
    </location>
</feature>
<feature type="domain" description="Response regulatory" evidence="7">
    <location>
        <begin position="429"/>
        <end position="542"/>
    </location>
</feature>
<name>A0A3N1MJS1_9PROT</name>
<feature type="modified residue" description="4-aspartylphosphate" evidence="4">
    <location>
        <position position="57"/>
    </location>
</feature>
<dbReference type="PANTHER" id="PTHR43065:SF42">
    <property type="entry name" value="TWO-COMPONENT SENSOR PPRA"/>
    <property type="match status" value="1"/>
</dbReference>
<keyword evidence="5" id="KW-0175">Coiled coil</keyword>
<dbReference type="Gene3D" id="3.40.50.2300">
    <property type="match status" value="2"/>
</dbReference>
<dbReference type="SUPFAM" id="SSF47384">
    <property type="entry name" value="Homodimeric domain of signal transducing histidine kinase"/>
    <property type="match status" value="1"/>
</dbReference>
<evidence type="ECO:0000259" key="6">
    <source>
        <dbReference type="PROSITE" id="PS50109"/>
    </source>
</evidence>
<dbReference type="InterPro" id="IPR003594">
    <property type="entry name" value="HATPase_dom"/>
</dbReference>
<accession>A0A3N1MJS1</accession>
<keyword evidence="9" id="KW-1185">Reference proteome</keyword>
<proteinExistence type="predicted"/>
<dbReference type="AlphaFoldDB" id="A0A3N1MJS1"/>
<protein>
    <recommendedName>
        <fullName evidence="2">histidine kinase</fullName>
        <ecNumber evidence="2">2.7.13.3</ecNumber>
    </recommendedName>
</protein>
<keyword evidence="3 4" id="KW-0597">Phosphoprotein</keyword>
<organism evidence="8 9">
    <name type="scientific">Stella humosa</name>
    <dbReference type="NCBI Taxonomy" id="94"/>
    <lineage>
        <taxon>Bacteria</taxon>
        <taxon>Pseudomonadati</taxon>
        <taxon>Pseudomonadota</taxon>
        <taxon>Alphaproteobacteria</taxon>
        <taxon>Rhodospirillales</taxon>
        <taxon>Stellaceae</taxon>
        <taxon>Stella</taxon>
    </lineage>
</organism>
<gene>
    <name evidence="8" type="ORF">EDC65_0424</name>
</gene>
<dbReference type="PROSITE" id="PS50110">
    <property type="entry name" value="RESPONSE_REGULATORY"/>
    <property type="match status" value="2"/>
</dbReference>
<dbReference type="InterPro" id="IPR003661">
    <property type="entry name" value="HisK_dim/P_dom"/>
</dbReference>
<feature type="coiled-coil region" evidence="5">
    <location>
        <begin position="118"/>
        <end position="156"/>
    </location>
</feature>
<dbReference type="OrthoDB" id="9796100at2"/>
<dbReference type="Proteomes" id="UP000278222">
    <property type="component" value="Unassembled WGS sequence"/>
</dbReference>
<dbReference type="RefSeq" id="WP_123688029.1">
    <property type="nucleotide sequence ID" value="NZ_AP019700.1"/>
</dbReference>
<dbReference type="EC" id="2.7.13.3" evidence="2"/>
<dbReference type="Pfam" id="PF00072">
    <property type="entry name" value="Response_reg"/>
    <property type="match status" value="2"/>
</dbReference>
<dbReference type="SMART" id="SM00387">
    <property type="entry name" value="HATPase_c"/>
    <property type="match status" value="1"/>
</dbReference>
<evidence type="ECO:0000313" key="8">
    <source>
        <dbReference type="EMBL" id="ROQ01246.1"/>
    </source>
</evidence>
<dbReference type="PRINTS" id="PR00344">
    <property type="entry name" value="BCTRLSENSOR"/>
</dbReference>
<dbReference type="InterPro" id="IPR011006">
    <property type="entry name" value="CheY-like_superfamily"/>
</dbReference>
<feature type="domain" description="Histidine kinase" evidence="6">
    <location>
        <begin position="186"/>
        <end position="404"/>
    </location>
</feature>
<dbReference type="SUPFAM" id="SSF52172">
    <property type="entry name" value="CheY-like"/>
    <property type="match status" value="2"/>
</dbReference>
<dbReference type="EMBL" id="RJKX01000011">
    <property type="protein sequence ID" value="ROQ01246.1"/>
    <property type="molecule type" value="Genomic_DNA"/>
</dbReference>
<dbReference type="PANTHER" id="PTHR43065">
    <property type="entry name" value="SENSOR HISTIDINE KINASE"/>
    <property type="match status" value="1"/>
</dbReference>
<evidence type="ECO:0000256" key="3">
    <source>
        <dbReference type="ARBA" id="ARBA00022553"/>
    </source>
</evidence>
<comment type="catalytic activity">
    <reaction evidence="1">
        <text>ATP + protein L-histidine = ADP + protein N-phospho-L-histidine.</text>
        <dbReference type="EC" id="2.7.13.3"/>
    </reaction>
</comment>
<dbReference type="CDD" id="cd00156">
    <property type="entry name" value="REC"/>
    <property type="match status" value="1"/>
</dbReference>
<feature type="modified residue" description="4-aspartylphosphate" evidence="4">
    <location>
        <position position="479"/>
    </location>
</feature>
<dbReference type="InterPro" id="IPR036890">
    <property type="entry name" value="HATPase_C_sf"/>
</dbReference>
<evidence type="ECO:0000256" key="2">
    <source>
        <dbReference type="ARBA" id="ARBA00012438"/>
    </source>
</evidence>
<dbReference type="GO" id="GO:0000155">
    <property type="term" value="F:phosphorelay sensor kinase activity"/>
    <property type="evidence" value="ECO:0007669"/>
    <property type="project" value="InterPro"/>
</dbReference>
<dbReference type="Gene3D" id="1.10.287.130">
    <property type="match status" value="1"/>
</dbReference>
<evidence type="ECO:0000313" key="9">
    <source>
        <dbReference type="Proteomes" id="UP000278222"/>
    </source>
</evidence>
<dbReference type="InterPro" id="IPR004358">
    <property type="entry name" value="Sig_transdc_His_kin-like_C"/>
</dbReference>
<evidence type="ECO:0000259" key="7">
    <source>
        <dbReference type="PROSITE" id="PS50110"/>
    </source>
</evidence>
<dbReference type="Pfam" id="PF00512">
    <property type="entry name" value="HisKA"/>
    <property type="match status" value="1"/>
</dbReference>
<dbReference type="PROSITE" id="PS50109">
    <property type="entry name" value="HIS_KIN"/>
    <property type="match status" value="1"/>
</dbReference>
<evidence type="ECO:0000256" key="4">
    <source>
        <dbReference type="PROSITE-ProRule" id="PRU00169"/>
    </source>
</evidence>
<dbReference type="Gene3D" id="3.30.565.10">
    <property type="entry name" value="Histidine kinase-like ATPase, C-terminal domain"/>
    <property type="match status" value="1"/>
</dbReference>
<dbReference type="SUPFAM" id="SSF55874">
    <property type="entry name" value="ATPase domain of HSP90 chaperone/DNA topoisomerase II/histidine kinase"/>
    <property type="match status" value="1"/>
</dbReference>
<evidence type="ECO:0000256" key="5">
    <source>
        <dbReference type="SAM" id="Coils"/>
    </source>
</evidence>
<dbReference type="InterPro" id="IPR005467">
    <property type="entry name" value="His_kinase_dom"/>
</dbReference>
<dbReference type="SMART" id="SM00388">
    <property type="entry name" value="HisKA"/>
    <property type="match status" value="1"/>
</dbReference>
<evidence type="ECO:0000256" key="1">
    <source>
        <dbReference type="ARBA" id="ARBA00000085"/>
    </source>
</evidence>
<reference evidence="8 9" key="1">
    <citation type="submission" date="2018-11" db="EMBL/GenBank/DDBJ databases">
        <title>Genomic Encyclopedia of Type Strains, Phase IV (KMG-IV): sequencing the most valuable type-strain genomes for metagenomic binning, comparative biology and taxonomic classification.</title>
        <authorList>
            <person name="Goeker M."/>
        </authorList>
    </citation>
    <scope>NUCLEOTIDE SEQUENCE [LARGE SCALE GENOMIC DNA]</scope>
    <source>
        <strain evidence="8 9">DSM 5900</strain>
    </source>
</reference>
<sequence>MTGATHESILNVDDDTAGRYARSRVLQHAGFAVSEAATGEGAWDIIRRDPPHLVVLDVRLPDVSGLEICRRIKQHYPSVFVLQISASFVTRGDRVRGLDAGADAYLVAPVESEELVASVRALMRLRRAEEQLRQLNEGLEERVALRTRELADANARLLVEIEDRERVEAQLRQAQKIEALGQLTGGIAHDFNNLLTVILGGLEMAGDHVSDPRAQRMLANAAQAGHQAARLTAQLLSFARRQHFVRRKLSMSGMLRRLEGFLQQTIGPLHRVELALAEPDWFVLTDRSQIEALILNLIINSRDAMAGGGLIRVAVASVAADAPRPVAVKGDLVVLTVSDHGTGMTEEVKAKAFDPFFTTKRVGRGTGLGLSMVHGVARQSGGDVTIDTCLGEGTTIGVYLPRVEVSAEEAAQADELEPTQSGESNPPLRILLVDDNAAVLEYSASVLAADGHTLTTCTDGMQALAAVDAGTTYDLALVDYAMPGMTGQELARQLRQRHPQRAVLVMTGFAEDAILDQLAREHVVLKKPYSLMEIRAAITAALSRR</sequence>
<dbReference type="Pfam" id="PF02518">
    <property type="entry name" value="HATPase_c"/>
    <property type="match status" value="1"/>
</dbReference>
<comment type="caution">
    <text evidence="8">The sequence shown here is derived from an EMBL/GenBank/DDBJ whole genome shotgun (WGS) entry which is preliminary data.</text>
</comment>
<dbReference type="InterPro" id="IPR001789">
    <property type="entry name" value="Sig_transdc_resp-reg_receiver"/>
</dbReference>